<name>A0A0M9AA19_9HYME</name>
<reference evidence="1 2" key="1">
    <citation type="submission" date="2015-07" db="EMBL/GenBank/DDBJ databases">
        <title>The genome of Melipona quadrifasciata.</title>
        <authorList>
            <person name="Pan H."/>
            <person name="Kapheim K."/>
        </authorList>
    </citation>
    <scope>NUCLEOTIDE SEQUENCE [LARGE SCALE GENOMIC DNA]</scope>
    <source>
        <strain evidence="1">0111107301</strain>
        <tissue evidence="1">Whole body</tissue>
    </source>
</reference>
<evidence type="ECO:0000313" key="1">
    <source>
        <dbReference type="EMBL" id="KOX80295.1"/>
    </source>
</evidence>
<organism evidence="1 2">
    <name type="scientific">Melipona quadrifasciata</name>
    <dbReference type="NCBI Taxonomy" id="166423"/>
    <lineage>
        <taxon>Eukaryota</taxon>
        <taxon>Metazoa</taxon>
        <taxon>Ecdysozoa</taxon>
        <taxon>Arthropoda</taxon>
        <taxon>Hexapoda</taxon>
        <taxon>Insecta</taxon>
        <taxon>Pterygota</taxon>
        <taxon>Neoptera</taxon>
        <taxon>Endopterygota</taxon>
        <taxon>Hymenoptera</taxon>
        <taxon>Apocrita</taxon>
        <taxon>Aculeata</taxon>
        <taxon>Apoidea</taxon>
        <taxon>Anthophila</taxon>
        <taxon>Apidae</taxon>
        <taxon>Melipona</taxon>
    </lineage>
</organism>
<accession>A0A0M9AA19</accession>
<proteinExistence type="predicted"/>
<sequence length="57" mass="6660">MAVRQVRVNNRYRSAGRSVFVTGRGKVKEKGTRKQRSSISLRFVAINRMECSRLFRD</sequence>
<protein>
    <submittedName>
        <fullName evidence="1">Uncharacterized protein</fullName>
    </submittedName>
</protein>
<evidence type="ECO:0000313" key="2">
    <source>
        <dbReference type="Proteomes" id="UP000053105"/>
    </source>
</evidence>
<dbReference type="AlphaFoldDB" id="A0A0M9AA19"/>
<gene>
    <name evidence="1" type="ORF">WN51_08472</name>
</gene>
<keyword evidence="2" id="KW-1185">Reference proteome</keyword>
<dbReference type="Proteomes" id="UP000053105">
    <property type="component" value="Unassembled WGS sequence"/>
</dbReference>
<dbReference type="EMBL" id="KQ435706">
    <property type="protein sequence ID" value="KOX80295.1"/>
    <property type="molecule type" value="Genomic_DNA"/>
</dbReference>